<evidence type="ECO:0000256" key="7">
    <source>
        <dbReference type="PIRSR" id="PIRSR000099-1"/>
    </source>
</evidence>
<name>A0A5C6CY03_9BACT</name>
<dbReference type="PANTHER" id="PTHR21256">
    <property type="entry name" value="HISTIDINOL DEHYDROGENASE HDH"/>
    <property type="match status" value="1"/>
</dbReference>
<evidence type="ECO:0000313" key="12">
    <source>
        <dbReference type="Proteomes" id="UP000318437"/>
    </source>
</evidence>
<dbReference type="RefSeq" id="WP_146451016.1">
    <property type="nucleotide sequence ID" value="NZ_SJPS01000003.1"/>
</dbReference>
<comment type="catalytic activity">
    <reaction evidence="5">
        <text>L-histidinol + 2 NAD(+) + H2O = L-histidine + 2 NADH + 3 H(+)</text>
        <dbReference type="Rhea" id="RHEA:20641"/>
        <dbReference type="ChEBI" id="CHEBI:15377"/>
        <dbReference type="ChEBI" id="CHEBI:15378"/>
        <dbReference type="ChEBI" id="CHEBI:57540"/>
        <dbReference type="ChEBI" id="CHEBI:57595"/>
        <dbReference type="ChEBI" id="CHEBI:57699"/>
        <dbReference type="ChEBI" id="CHEBI:57945"/>
        <dbReference type="EC" id="1.1.1.23"/>
    </reaction>
</comment>
<dbReference type="InterPro" id="IPR022695">
    <property type="entry name" value="Histidinol_DH_monofunct"/>
</dbReference>
<feature type="binding site" evidence="5 8">
    <location>
        <position position="441"/>
    </location>
    <ligand>
        <name>substrate</name>
    </ligand>
</feature>
<keyword evidence="5" id="KW-0028">Amino-acid biosynthesis</keyword>
<dbReference type="InterPro" id="IPR001692">
    <property type="entry name" value="Histidinol_DH_CS"/>
</dbReference>
<dbReference type="PRINTS" id="PR00083">
    <property type="entry name" value="HOLDHDRGNASE"/>
</dbReference>
<comment type="pathway">
    <text evidence="5">Amino-acid biosynthesis; L-histidine biosynthesis; L-histidine from 5-phospho-alpha-D-ribose 1-diphosphate: step 9/9.</text>
</comment>
<evidence type="ECO:0000313" key="11">
    <source>
        <dbReference type="EMBL" id="TWU27866.1"/>
    </source>
</evidence>
<feature type="active site" description="Proton acceptor" evidence="5 7">
    <location>
        <position position="348"/>
    </location>
</feature>
<feature type="binding site" evidence="5 9">
    <location>
        <position position="281"/>
    </location>
    <ligand>
        <name>Zn(2+)</name>
        <dbReference type="ChEBI" id="CHEBI:29105"/>
    </ligand>
</feature>
<evidence type="ECO:0000256" key="6">
    <source>
        <dbReference type="PIRNR" id="PIRNR000099"/>
    </source>
</evidence>
<dbReference type="GO" id="GO:0000105">
    <property type="term" value="P:L-histidine biosynthetic process"/>
    <property type="evidence" value="ECO:0007669"/>
    <property type="project" value="UniProtKB-UniRule"/>
</dbReference>
<dbReference type="PANTHER" id="PTHR21256:SF2">
    <property type="entry name" value="HISTIDINE BIOSYNTHESIS TRIFUNCTIONAL PROTEIN"/>
    <property type="match status" value="1"/>
</dbReference>
<comment type="caution">
    <text evidence="5">Lacks conserved residue(s) required for the propagation of feature annotation.</text>
</comment>
<dbReference type="NCBIfam" id="TIGR00069">
    <property type="entry name" value="hisD"/>
    <property type="match status" value="1"/>
</dbReference>
<evidence type="ECO:0000256" key="9">
    <source>
        <dbReference type="PIRSR" id="PIRSR000099-4"/>
    </source>
</evidence>
<dbReference type="GO" id="GO:0051287">
    <property type="term" value="F:NAD binding"/>
    <property type="evidence" value="ECO:0007669"/>
    <property type="project" value="InterPro"/>
</dbReference>
<dbReference type="HAMAP" id="MF_01024">
    <property type="entry name" value="HisD"/>
    <property type="match status" value="1"/>
</dbReference>
<dbReference type="Proteomes" id="UP000318437">
    <property type="component" value="Unassembled WGS sequence"/>
</dbReference>
<accession>A0A5C6CY03</accession>
<dbReference type="GO" id="GO:0004399">
    <property type="term" value="F:histidinol dehydrogenase activity"/>
    <property type="evidence" value="ECO:0007669"/>
    <property type="project" value="UniProtKB-UniRule"/>
</dbReference>
<dbReference type="AlphaFoldDB" id="A0A5C6CY03"/>
<evidence type="ECO:0000256" key="10">
    <source>
        <dbReference type="RuleBase" id="RU004175"/>
    </source>
</evidence>
<keyword evidence="3 5" id="KW-0862">Zinc</keyword>
<evidence type="ECO:0000256" key="2">
    <source>
        <dbReference type="ARBA" id="ARBA00022723"/>
    </source>
</evidence>
<comment type="function">
    <text evidence="5">Catalyzes the sequential NAD-dependent oxidations of L-histidinol to L-histidinaldehyde and then to L-histidine.</text>
</comment>
<keyword evidence="5" id="KW-0520">NAD</keyword>
<reference evidence="11 12" key="1">
    <citation type="submission" date="2019-02" db="EMBL/GenBank/DDBJ databases">
        <title>Deep-cultivation of Planctomycetes and their phenomic and genomic characterization uncovers novel biology.</title>
        <authorList>
            <person name="Wiegand S."/>
            <person name="Jogler M."/>
            <person name="Boedeker C."/>
            <person name="Pinto D."/>
            <person name="Vollmers J."/>
            <person name="Rivas-Marin E."/>
            <person name="Kohn T."/>
            <person name="Peeters S.H."/>
            <person name="Heuer A."/>
            <person name="Rast P."/>
            <person name="Oberbeckmann S."/>
            <person name="Bunk B."/>
            <person name="Jeske O."/>
            <person name="Meyerdierks A."/>
            <person name="Storesund J.E."/>
            <person name="Kallscheuer N."/>
            <person name="Luecker S."/>
            <person name="Lage O.M."/>
            <person name="Pohl T."/>
            <person name="Merkel B.J."/>
            <person name="Hornburger P."/>
            <person name="Mueller R.-W."/>
            <person name="Bruemmer F."/>
            <person name="Labrenz M."/>
            <person name="Spormann A.M."/>
            <person name="Op Den Camp H."/>
            <person name="Overmann J."/>
            <person name="Amann R."/>
            <person name="Jetten M.S.M."/>
            <person name="Mascher T."/>
            <person name="Medema M.H."/>
            <person name="Devos D.P."/>
            <person name="Kaster A.-K."/>
            <person name="Ovreas L."/>
            <person name="Rohde M."/>
            <person name="Galperin M.Y."/>
            <person name="Jogler C."/>
        </authorList>
    </citation>
    <scope>NUCLEOTIDE SEQUENCE [LARGE SCALE GENOMIC DNA]</scope>
    <source>
        <strain evidence="11 12">Pla144</strain>
    </source>
</reference>
<dbReference type="PROSITE" id="PS00611">
    <property type="entry name" value="HISOL_DEHYDROGENASE"/>
    <property type="match status" value="1"/>
</dbReference>
<keyword evidence="5" id="KW-0368">Histidine biosynthesis</keyword>
<feature type="binding site" evidence="5 8">
    <location>
        <position position="284"/>
    </location>
    <ligand>
        <name>substrate</name>
    </ligand>
</feature>
<dbReference type="FunFam" id="3.40.50.1980:FF:000001">
    <property type="entry name" value="Histidinol dehydrogenase"/>
    <property type="match status" value="1"/>
</dbReference>
<feature type="binding site" evidence="5 8">
    <location>
        <position position="436"/>
    </location>
    <ligand>
        <name>substrate</name>
    </ligand>
</feature>
<proteinExistence type="inferred from homology"/>
<dbReference type="Gene3D" id="1.20.5.1300">
    <property type="match status" value="1"/>
</dbReference>
<evidence type="ECO:0000256" key="4">
    <source>
        <dbReference type="ARBA" id="ARBA00023002"/>
    </source>
</evidence>
<feature type="binding site" evidence="5 9">
    <location>
        <position position="441"/>
    </location>
    <ligand>
        <name>Zn(2+)</name>
        <dbReference type="ChEBI" id="CHEBI:29105"/>
    </ligand>
</feature>
<sequence length="454" mass="48152">MSVNLRRIDTSQPGAAAELTALRNKLSVDGDMVSEAGRQKTLEVFGEPLTPAQTVARICSEVREQGLSAVLDYTRKLDGKEITADTLRVSPEELAAAHAFADPKLLETIHSIRQGILSFQLAILHQDTRIDLEEGGYLRQRYLPLKRVGICVPGGAAAYPSTVLMTAVPAQAAGVEELVVVAPPTPFGSYNNDLLATCHELGIREVYRVGGAQAVAAMAYGVEGLPPVDKIVGPGNLFVALAKKHVYGTVDIDSIAGPSEVVVIADDTTPAEYVALDLIAQAEHAPGSSILLTWSEKLLDEVQDAIARQLGRLERSELASQSLAEFGALVLVRDRDEAIELANLLATEHLHIACDDAEEMVGAIRYAGAIFVGPYSPVALGDYAAGPSHVLPTGATARFASGLSSNSFLRSGSVIYFDQAGLESLAEEVLFMANLEGLTAHGAGVAIRRPPELD</sequence>
<dbReference type="UniPathway" id="UPA00031">
    <property type="reaction ID" value="UER00014"/>
</dbReference>
<comment type="similarity">
    <text evidence="1 5 6 10">Belongs to the histidinol dehydrogenase family.</text>
</comment>
<comment type="caution">
    <text evidence="11">The sequence shown here is derived from an EMBL/GenBank/DDBJ whole genome shotgun (WGS) entry which is preliminary data.</text>
</comment>
<dbReference type="SUPFAM" id="SSF53720">
    <property type="entry name" value="ALDH-like"/>
    <property type="match status" value="1"/>
</dbReference>
<evidence type="ECO:0000256" key="1">
    <source>
        <dbReference type="ARBA" id="ARBA00010178"/>
    </source>
</evidence>
<dbReference type="CDD" id="cd06572">
    <property type="entry name" value="Histidinol_dh"/>
    <property type="match status" value="1"/>
</dbReference>
<dbReference type="GO" id="GO:0008270">
    <property type="term" value="F:zinc ion binding"/>
    <property type="evidence" value="ECO:0007669"/>
    <property type="project" value="UniProtKB-UniRule"/>
</dbReference>
<feature type="binding site" evidence="5 8">
    <location>
        <position position="349"/>
    </location>
    <ligand>
        <name>substrate</name>
    </ligand>
</feature>
<dbReference type="Pfam" id="PF00815">
    <property type="entry name" value="Histidinol_dh"/>
    <property type="match status" value="1"/>
</dbReference>
<feature type="binding site" evidence="5 9">
    <location>
        <position position="284"/>
    </location>
    <ligand>
        <name>Zn(2+)</name>
        <dbReference type="ChEBI" id="CHEBI:29105"/>
    </ligand>
</feature>
<keyword evidence="12" id="KW-1185">Reference proteome</keyword>
<evidence type="ECO:0000256" key="8">
    <source>
        <dbReference type="PIRSR" id="PIRSR000099-3"/>
    </source>
</evidence>
<dbReference type="PIRSF" id="PIRSF000099">
    <property type="entry name" value="Histidinol_dh"/>
    <property type="match status" value="1"/>
</dbReference>
<dbReference type="EMBL" id="SJPS01000003">
    <property type="protein sequence ID" value="TWU27866.1"/>
    <property type="molecule type" value="Genomic_DNA"/>
</dbReference>
<keyword evidence="4 5" id="KW-0560">Oxidoreductase</keyword>
<dbReference type="OrthoDB" id="9805269at2"/>
<dbReference type="EC" id="1.1.1.23" evidence="5"/>
<dbReference type="Gene3D" id="3.40.50.1980">
    <property type="entry name" value="Nitrogenase molybdenum iron protein domain"/>
    <property type="match status" value="2"/>
</dbReference>
<comment type="cofactor">
    <cofactor evidence="5 9">
        <name>Zn(2+)</name>
        <dbReference type="ChEBI" id="CHEBI:29105"/>
    </cofactor>
    <text evidence="5 9">Binds 1 zinc ion per subunit.</text>
</comment>
<dbReference type="GO" id="GO:0005829">
    <property type="term" value="C:cytosol"/>
    <property type="evidence" value="ECO:0007669"/>
    <property type="project" value="TreeGrafter"/>
</dbReference>
<dbReference type="InterPro" id="IPR016161">
    <property type="entry name" value="Ald_DH/histidinol_DH"/>
</dbReference>
<keyword evidence="2 5" id="KW-0479">Metal-binding</keyword>
<feature type="binding site" evidence="5 8">
    <location>
        <position position="259"/>
    </location>
    <ligand>
        <name>substrate</name>
    </ligand>
</feature>
<feature type="binding site" evidence="5 9">
    <location>
        <position position="382"/>
    </location>
    <ligand>
        <name>Zn(2+)</name>
        <dbReference type="ChEBI" id="CHEBI:29105"/>
    </ligand>
</feature>
<dbReference type="InterPro" id="IPR012131">
    <property type="entry name" value="Hstdl_DH"/>
</dbReference>
<evidence type="ECO:0000256" key="5">
    <source>
        <dbReference type="HAMAP-Rule" id="MF_01024"/>
    </source>
</evidence>
<gene>
    <name evidence="5 11" type="primary">hisD</name>
    <name evidence="11" type="ORF">Pla144_26430</name>
</gene>
<feature type="binding site" evidence="5 8">
    <location>
        <position position="281"/>
    </location>
    <ligand>
        <name>substrate</name>
    </ligand>
</feature>
<organism evidence="11 12">
    <name type="scientific">Bythopirellula polymerisocia</name>
    <dbReference type="NCBI Taxonomy" id="2528003"/>
    <lineage>
        <taxon>Bacteria</taxon>
        <taxon>Pseudomonadati</taxon>
        <taxon>Planctomycetota</taxon>
        <taxon>Planctomycetia</taxon>
        <taxon>Pirellulales</taxon>
        <taxon>Lacipirellulaceae</taxon>
        <taxon>Bythopirellula</taxon>
    </lineage>
</organism>
<protein>
    <recommendedName>
        <fullName evidence="5">Histidinol dehydrogenase</fullName>
        <shortName evidence="5">HDH</shortName>
        <ecNumber evidence="5">1.1.1.23</ecNumber>
    </recommendedName>
</protein>
<feature type="active site" description="Proton acceptor" evidence="5 7">
    <location>
        <position position="349"/>
    </location>
</feature>
<evidence type="ECO:0000256" key="3">
    <source>
        <dbReference type="ARBA" id="ARBA00022833"/>
    </source>
</evidence>
<feature type="binding site" evidence="5 8">
    <location>
        <position position="382"/>
    </location>
    <ligand>
        <name>substrate</name>
    </ligand>
</feature>